<dbReference type="PANTHER" id="PTHR12468">
    <property type="entry name" value="GPI MANNOSYLTRANSFERASE 2"/>
    <property type="match status" value="1"/>
</dbReference>
<keyword evidence="8 10" id="KW-1133">Transmembrane helix</keyword>
<keyword evidence="7" id="KW-0256">Endoplasmic reticulum</keyword>
<dbReference type="Proteomes" id="UP000177050">
    <property type="component" value="Unassembled WGS sequence"/>
</dbReference>
<dbReference type="AlphaFoldDB" id="A0A1F7L1W4"/>
<comment type="pathway">
    <text evidence="2">Glycolipid biosynthesis; glycosylphosphatidylinositol-anchor biosynthesis.</text>
</comment>
<dbReference type="EMBL" id="MGBR01000001">
    <property type="protein sequence ID" value="OGK74125.1"/>
    <property type="molecule type" value="Genomic_DNA"/>
</dbReference>
<dbReference type="GO" id="GO:0016020">
    <property type="term" value="C:membrane"/>
    <property type="evidence" value="ECO:0007669"/>
    <property type="project" value="GOC"/>
</dbReference>
<evidence type="ECO:0000256" key="9">
    <source>
        <dbReference type="ARBA" id="ARBA00023136"/>
    </source>
</evidence>
<evidence type="ECO:0000256" key="7">
    <source>
        <dbReference type="ARBA" id="ARBA00022824"/>
    </source>
</evidence>
<keyword evidence="6 10" id="KW-0812">Transmembrane</keyword>
<reference evidence="11 12" key="1">
    <citation type="journal article" date="2016" name="Nat. Commun.">
        <title>Thousands of microbial genomes shed light on interconnected biogeochemical processes in an aquifer system.</title>
        <authorList>
            <person name="Anantharaman K."/>
            <person name="Brown C.T."/>
            <person name="Hug L.A."/>
            <person name="Sharon I."/>
            <person name="Castelle C.J."/>
            <person name="Probst A.J."/>
            <person name="Thomas B.C."/>
            <person name="Singh A."/>
            <person name="Wilkins M.J."/>
            <person name="Karaoz U."/>
            <person name="Brodie E.L."/>
            <person name="Williams K.H."/>
            <person name="Hubbard S.S."/>
            <person name="Banfield J.F."/>
        </authorList>
    </citation>
    <scope>NUCLEOTIDE SEQUENCE [LARGE SCALE GENOMIC DNA]</scope>
</reference>
<dbReference type="GO" id="GO:0031501">
    <property type="term" value="C:mannosyltransferase complex"/>
    <property type="evidence" value="ECO:0007669"/>
    <property type="project" value="TreeGrafter"/>
</dbReference>
<proteinExistence type="predicted"/>
<dbReference type="UniPathway" id="UPA00196"/>
<keyword evidence="3" id="KW-0337">GPI-anchor biosynthesis</keyword>
<name>A0A1F7L1W4_9BACT</name>
<organism evidence="11 12">
    <name type="scientific">Candidatus Roizmanbacteria bacterium RIFOXYD1_FULL_38_12</name>
    <dbReference type="NCBI Taxonomy" id="1802093"/>
    <lineage>
        <taxon>Bacteria</taxon>
        <taxon>Candidatus Roizmaniibacteriota</taxon>
    </lineage>
</organism>
<evidence type="ECO:0000256" key="8">
    <source>
        <dbReference type="ARBA" id="ARBA00022989"/>
    </source>
</evidence>
<keyword evidence="5" id="KW-0808">Transferase</keyword>
<evidence type="ECO:0000256" key="2">
    <source>
        <dbReference type="ARBA" id="ARBA00004687"/>
    </source>
</evidence>
<feature type="transmembrane region" description="Helical" evidence="10">
    <location>
        <begin position="12"/>
        <end position="31"/>
    </location>
</feature>
<dbReference type="InterPro" id="IPR007315">
    <property type="entry name" value="PIG-V/Gpi18"/>
</dbReference>
<feature type="transmembrane region" description="Helical" evidence="10">
    <location>
        <begin position="197"/>
        <end position="220"/>
    </location>
</feature>
<comment type="caution">
    <text evidence="11">The sequence shown here is derived from an EMBL/GenBank/DDBJ whole genome shotgun (WGS) entry which is preliminary data.</text>
</comment>
<evidence type="ECO:0000256" key="5">
    <source>
        <dbReference type="ARBA" id="ARBA00022679"/>
    </source>
</evidence>
<evidence type="ECO:0000256" key="10">
    <source>
        <dbReference type="SAM" id="Phobius"/>
    </source>
</evidence>
<feature type="transmembrane region" description="Helical" evidence="10">
    <location>
        <begin position="366"/>
        <end position="387"/>
    </location>
</feature>
<evidence type="ECO:0000313" key="12">
    <source>
        <dbReference type="Proteomes" id="UP000177050"/>
    </source>
</evidence>
<feature type="transmembrane region" description="Helical" evidence="10">
    <location>
        <begin position="232"/>
        <end position="252"/>
    </location>
</feature>
<evidence type="ECO:0000256" key="4">
    <source>
        <dbReference type="ARBA" id="ARBA00022676"/>
    </source>
</evidence>
<dbReference type="GO" id="GO:0004376">
    <property type="term" value="F:GPI mannosyltransferase activity"/>
    <property type="evidence" value="ECO:0007669"/>
    <property type="project" value="InterPro"/>
</dbReference>
<protein>
    <recommendedName>
        <fullName evidence="13">Glycosyltransferase RgtA/B/C/D-like domain-containing protein</fullName>
    </recommendedName>
</protein>
<keyword evidence="9 10" id="KW-0472">Membrane</keyword>
<accession>A0A1F7L1W4</accession>
<evidence type="ECO:0000256" key="6">
    <source>
        <dbReference type="ARBA" id="ARBA00022692"/>
    </source>
</evidence>
<feature type="transmembrane region" description="Helical" evidence="10">
    <location>
        <begin position="175"/>
        <end position="190"/>
    </location>
</feature>
<dbReference type="GO" id="GO:0000009">
    <property type="term" value="F:alpha-1,6-mannosyltransferase activity"/>
    <property type="evidence" value="ECO:0007669"/>
    <property type="project" value="InterPro"/>
</dbReference>
<feature type="transmembrane region" description="Helical" evidence="10">
    <location>
        <begin position="99"/>
        <end position="117"/>
    </location>
</feature>
<feature type="transmembrane region" description="Helical" evidence="10">
    <location>
        <begin position="324"/>
        <end position="346"/>
    </location>
</feature>
<comment type="subcellular location">
    <subcellularLocation>
        <location evidence="1">Endoplasmic reticulum membrane</location>
        <topology evidence="1">Multi-pass membrane protein</topology>
    </subcellularLocation>
</comment>
<dbReference type="GO" id="GO:0006506">
    <property type="term" value="P:GPI anchor biosynthetic process"/>
    <property type="evidence" value="ECO:0007669"/>
    <property type="project" value="UniProtKB-UniPathway"/>
</dbReference>
<evidence type="ECO:0000313" key="11">
    <source>
        <dbReference type="EMBL" id="OGK74125.1"/>
    </source>
</evidence>
<evidence type="ECO:0000256" key="3">
    <source>
        <dbReference type="ARBA" id="ARBA00022502"/>
    </source>
</evidence>
<evidence type="ECO:0000256" key="1">
    <source>
        <dbReference type="ARBA" id="ARBA00004477"/>
    </source>
</evidence>
<sequence>MKAPQNSLLIQAVGLFILLNCVLYVFMFLFYHKIPLNRVGYFRDAHHYLQDTRIDGKRFDFIRALNQYDGQWYIRIAEKGYPKNPRITSLNRKDVMDGLAYGFFPLYPLVLYMINWLMGNSELTAFIVANTLLLIDYIFLYKLIARLEGEGVAFKTGLLLFFFPFSIYFRGYYAENLYLLFLLIFVYFLTKKEHVKAAVSLSLANITRGVGFLVSLYFLYICVKRKIPIKKTIVICGILILPFAIWAIYNMQQTGNPLYFLTVRSAYYQDKKTVSLLAPLYFVSLQFLQIITPPKFLLQSVGSILLLSNLLLLVISKKTINQSLWWIWLCLVGGVLFSTGAVWGWGRYMIVIFPLFYFVGKKLNRLWFIFLFTIELILLFFTSLFFINWHFLG</sequence>
<feature type="transmembrane region" description="Helical" evidence="10">
    <location>
        <begin position="123"/>
        <end position="140"/>
    </location>
</feature>
<gene>
    <name evidence="11" type="ORF">A3K52_05150</name>
</gene>
<keyword evidence="4" id="KW-0328">Glycosyltransferase</keyword>
<dbReference type="PANTHER" id="PTHR12468:SF2">
    <property type="entry name" value="GPI MANNOSYLTRANSFERASE 2"/>
    <property type="match status" value="1"/>
</dbReference>
<feature type="transmembrane region" description="Helical" evidence="10">
    <location>
        <begin position="297"/>
        <end position="315"/>
    </location>
</feature>
<evidence type="ECO:0008006" key="13">
    <source>
        <dbReference type="Google" id="ProtNLM"/>
    </source>
</evidence>